<dbReference type="SUPFAM" id="SSF51120">
    <property type="entry name" value="beta-Roll"/>
    <property type="match status" value="3"/>
</dbReference>
<proteinExistence type="predicted"/>
<reference evidence="3" key="2">
    <citation type="submission" date="2020-09" db="EMBL/GenBank/DDBJ databases">
        <authorList>
            <person name="Sun Q."/>
            <person name="Zhou Y."/>
        </authorList>
    </citation>
    <scope>NUCLEOTIDE SEQUENCE</scope>
    <source>
        <strain evidence="3">CGMCC 1.15880</strain>
    </source>
</reference>
<name>A0A916QZ32_9RHOB</name>
<dbReference type="InterPro" id="IPR050557">
    <property type="entry name" value="RTX_toxin/Mannuronan_C5-epim"/>
</dbReference>
<gene>
    <name evidence="3" type="ORF">GCM10011498_23160</name>
</gene>
<keyword evidence="2" id="KW-0964">Secreted</keyword>
<dbReference type="PANTHER" id="PTHR38340:SF1">
    <property type="entry name" value="S-LAYER PROTEIN"/>
    <property type="match status" value="1"/>
</dbReference>
<dbReference type="InterPro" id="IPR018511">
    <property type="entry name" value="Hemolysin-typ_Ca-bd_CS"/>
</dbReference>
<dbReference type="PANTHER" id="PTHR38340">
    <property type="entry name" value="S-LAYER PROTEIN"/>
    <property type="match status" value="1"/>
</dbReference>
<comment type="subcellular location">
    <subcellularLocation>
        <location evidence="1">Secreted</location>
    </subcellularLocation>
</comment>
<sequence>MTTHIFNAFRATDKKDVLTLVNNNSSVAMTFNHIGETLSYHFGDDEPKGLSPVTLNTVPQQVVIDGTIYNGLDGFQDIDVGRIEWGDDKTSDIMLIHLSRTEFVFINIAGDPVKVDSTAQLRNFVSSLTGEGPIESGDLAQNQSFSFTRFTDHVSFVEDDTITGTKDDDNYRLGAGDDIVYALGGSDLIDGEDGNDTLFGGDSQDYLYGGKGNDHLYGGASGYSSSFGVDRLFGDAGKDYLFGGPEQSELYGGGGRDKLYLLEGDGVVYGGGGGDKIYLETELFGGLIEMQASGDSGNDKIFGGNASDYLYGGDGRDLIKGAKRSDFIDGRNGDDRLLGGAGADQVIGGAGKDKIFGQKGSDDLYGGEGADEFYGGKGNDTASYERDAGAVIASLKDDSKNAGAAAGDTYHSIENLLGNSSHDHLTGDNGKNALHGGAGNDALFGGAGADRLSADDGNNSLYGGKGNDNLEGFGIGTNLYYGGKGKDTIWDESRGATVHGGGGADYIETSSGRDIIFGGSGADDIYSGKGNDTVAGDGGSDSFHFGKTENDKLTITDFKDGEDTLVFDTDLYRTKSGDFMGANAFMDTYAEETGSDVLFDFGGGNTVLVKDMTVSELTDDIA</sequence>
<organism evidence="3 4">
    <name type="scientific">Neptunicoccus cionae</name>
    <dbReference type="NCBI Taxonomy" id="2035344"/>
    <lineage>
        <taxon>Bacteria</taxon>
        <taxon>Pseudomonadati</taxon>
        <taxon>Pseudomonadota</taxon>
        <taxon>Alphaproteobacteria</taxon>
        <taxon>Rhodobacterales</taxon>
        <taxon>Paracoccaceae</taxon>
        <taxon>Neptunicoccus</taxon>
    </lineage>
</organism>
<evidence type="ECO:0000313" key="4">
    <source>
        <dbReference type="Proteomes" id="UP000628017"/>
    </source>
</evidence>
<dbReference type="EMBL" id="BMKA01000003">
    <property type="protein sequence ID" value="GGA21804.1"/>
    <property type="molecule type" value="Genomic_DNA"/>
</dbReference>
<comment type="caution">
    <text evidence="3">The sequence shown here is derived from an EMBL/GenBank/DDBJ whole genome shotgun (WGS) entry which is preliminary data.</text>
</comment>
<dbReference type="GO" id="GO:0005509">
    <property type="term" value="F:calcium ion binding"/>
    <property type="evidence" value="ECO:0007669"/>
    <property type="project" value="InterPro"/>
</dbReference>
<dbReference type="RefSeq" id="WP_188675273.1">
    <property type="nucleotide sequence ID" value="NZ_BMKA01000003.1"/>
</dbReference>
<dbReference type="GO" id="GO:0005576">
    <property type="term" value="C:extracellular region"/>
    <property type="evidence" value="ECO:0007669"/>
    <property type="project" value="UniProtKB-SubCell"/>
</dbReference>
<protein>
    <recommendedName>
        <fullName evidence="5">Calcium-binding protein</fullName>
    </recommendedName>
</protein>
<evidence type="ECO:0000256" key="1">
    <source>
        <dbReference type="ARBA" id="ARBA00004613"/>
    </source>
</evidence>
<reference evidence="3" key="1">
    <citation type="journal article" date="2014" name="Int. J. Syst. Evol. Microbiol.">
        <title>Complete genome sequence of Corynebacterium casei LMG S-19264T (=DSM 44701T), isolated from a smear-ripened cheese.</title>
        <authorList>
            <consortium name="US DOE Joint Genome Institute (JGI-PGF)"/>
            <person name="Walter F."/>
            <person name="Albersmeier A."/>
            <person name="Kalinowski J."/>
            <person name="Ruckert C."/>
        </authorList>
    </citation>
    <scope>NUCLEOTIDE SEQUENCE</scope>
    <source>
        <strain evidence="3">CGMCC 1.15880</strain>
    </source>
</reference>
<keyword evidence="4" id="KW-1185">Reference proteome</keyword>
<accession>A0A916QZ32</accession>
<dbReference type="Gene3D" id="2.150.10.10">
    <property type="entry name" value="Serralysin-like metalloprotease, C-terminal"/>
    <property type="match status" value="6"/>
</dbReference>
<dbReference type="AlphaFoldDB" id="A0A916QZ32"/>
<dbReference type="Proteomes" id="UP000628017">
    <property type="component" value="Unassembled WGS sequence"/>
</dbReference>
<dbReference type="PRINTS" id="PR00313">
    <property type="entry name" value="CABNDNGRPT"/>
</dbReference>
<dbReference type="InterPro" id="IPR011049">
    <property type="entry name" value="Serralysin-like_metalloprot_C"/>
</dbReference>
<evidence type="ECO:0008006" key="5">
    <source>
        <dbReference type="Google" id="ProtNLM"/>
    </source>
</evidence>
<dbReference type="Pfam" id="PF00353">
    <property type="entry name" value="HemolysinCabind"/>
    <property type="match status" value="9"/>
</dbReference>
<dbReference type="InterPro" id="IPR001343">
    <property type="entry name" value="Hemolysn_Ca-bd"/>
</dbReference>
<dbReference type="PROSITE" id="PS00330">
    <property type="entry name" value="HEMOLYSIN_CALCIUM"/>
    <property type="match status" value="3"/>
</dbReference>
<evidence type="ECO:0000256" key="2">
    <source>
        <dbReference type="ARBA" id="ARBA00022525"/>
    </source>
</evidence>
<evidence type="ECO:0000313" key="3">
    <source>
        <dbReference type="EMBL" id="GGA21804.1"/>
    </source>
</evidence>